<dbReference type="SUPFAM" id="SSF53335">
    <property type="entry name" value="S-adenosyl-L-methionine-dependent methyltransferases"/>
    <property type="match status" value="1"/>
</dbReference>
<dbReference type="GO" id="GO:0035657">
    <property type="term" value="C:eRF1 methyltransferase complex"/>
    <property type="evidence" value="ECO:0007669"/>
    <property type="project" value="TreeGrafter"/>
</dbReference>
<dbReference type="EMBL" id="CP017686">
    <property type="protein sequence ID" value="AYQ55710.1"/>
    <property type="molecule type" value="Genomic_DNA"/>
</dbReference>
<dbReference type="InterPro" id="IPR029063">
    <property type="entry name" value="SAM-dependent_MTases_sf"/>
</dbReference>
<dbReference type="PANTHER" id="PTHR45875:SF1">
    <property type="entry name" value="METHYLTRANSFERASE N6AMT1"/>
    <property type="match status" value="1"/>
</dbReference>
<reference evidence="5 6" key="1">
    <citation type="submission" date="2016-10" db="EMBL/GenBank/DDBJ databases">
        <title>Complete genome of the TMA-utilizing, human hosted archaeon Methanomethylophilus alvus Gen. nov, sp. nov., strain Mx-05, derived from a pure culture.</title>
        <authorList>
            <person name="Brugere J.-F."/>
            <person name="Ben Hania W."/>
            <person name="Chaudhary P.P."/>
            <person name="Gaci N."/>
            <person name="Borrel G."/>
            <person name="Cao Van Tuat L."/>
            <person name="Fardeau M.-L."/>
            <person name="Harris H.M.B."/>
            <person name="O'Toole P.W."/>
            <person name="Ollivier B."/>
        </authorList>
    </citation>
    <scope>NUCLEOTIDE SEQUENCE [LARGE SCALE GENOMIC DNA]</scope>
    <source>
        <strain evidence="5 6">Mx-05</strain>
    </source>
</reference>
<dbReference type="NCBIfam" id="NF011529">
    <property type="entry name" value="PRK14968.1-3"/>
    <property type="match status" value="1"/>
</dbReference>
<dbReference type="Pfam" id="PF05175">
    <property type="entry name" value="MTS"/>
    <property type="match status" value="1"/>
</dbReference>
<feature type="domain" description="Methyltransferase small" evidence="4">
    <location>
        <begin position="14"/>
        <end position="147"/>
    </location>
</feature>
<protein>
    <submittedName>
        <fullName evidence="5">Modification methylase HemK</fullName>
    </submittedName>
</protein>
<organism evidence="5 6">
    <name type="scientific">Methanomethylophilus alvi</name>
    <dbReference type="NCBI Taxonomy" id="1291540"/>
    <lineage>
        <taxon>Archaea</taxon>
        <taxon>Methanobacteriati</taxon>
        <taxon>Thermoplasmatota</taxon>
        <taxon>Thermoplasmata</taxon>
        <taxon>Methanomassiliicoccales</taxon>
        <taxon>Methanomethylophilaceae</taxon>
        <taxon>Methanomethylophilus</taxon>
    </lineage>
</organism>
<evidence type="ECO:0000313" key="6">
    <source>
        <dbReference type="Proteomes" id="UP000273278"/>
    </source>
</evidence>
<sequence>MAEDPGVYPPSEDSIFLTESLDIRIGEKVLEIGTGSGIVSIQCALNGADVVCGDINPRAVALARRNAAANGVDIDVRETDVYSNIEGRFDTIVFNLPYLPVEDEGELAKAWSGGPDGLGPLPRLLEGAPEHLLPDGRVVVVVSSLMDRAGLDKTLEGYEVKVLGELPLFFERLQVLEIKPLLAHRK</sequence>
<keyword evidence="2" id="KW-0808">Transferase</keyword>
<evidence type="ECO:0000313" key="5">
    <source>
        <dbReference type="EMBL" id="AYQ55710.1"/>
    </source>
</evidence>
<proteinExistence type="predicted"/>
<dbReference type="Proteomes" id="UP000273278">
    <property type="component" value="Chromosome"/>
</dbReference>
<evidence type="ECO:0000256" key="1">
    <source>
        <dbReference type="ARBA" id="ARBA00022603"/>
    </source>
</evidence>
<dbReference type="GO" id="GO:0032259">
    <property type="term" value="P:methylation"/>
    <property type="evidence" value="ECO:0007669"/>
    <property type="project" value="UniProtKB-KW"/>
</dbReference>
<evidence type="ECO:0000259" key="4">
    <source>
        <dbReference type="Pfam" id="PF05175"/>
    </source>
</evidence>
<dbReference type="InterPro" id="IPR007848">
    <property type="entry name" value="Small_mtfrase_dom"/>
</dbReference>
<dbReference type="Gene3D" id="3.40.50.150">
    <property type="entry name" value="Vaccinia Virus protein VP39"/>
    <property type="match status" value="1"/>
</dbReference>
<dbReference type="GO" id="GO:0008757">
    <property type="term" value="F:S-adenosylmethionine-dependent methyltransferase activity"/>
    <property type="evidence" value="ECO:0007669"/>
    <property type="project" value="TreeGrafter"/>
</dbReference>
<dbReference type="InterPro" id="IPR004557">
    <property type="entry name" value="PrmC-related"/>
</dbReference>
<dbReference type="AlphaFoldDB" id="A0A3G3IIN7"/>
<evidence type="ECO:0000256" key="2">
    <source>
        <dbReference type="ARBA" id="ARBA00022679"/>
    </source>
</evidence>
<accession>A0A3G3IIN7</accession>
<name>A0A3G3IIN7_9ARCH</name>
<dbReference type="InterPro" id="IPR052190">
    <property type="entry name" value="Euk-Arch_PrmC-MTase"/>
</dbReference>
<keyword evidence="3" id="KW-0949">S-adenosyl-L-methionine</keyword>
<dbReference type="CDD" id="cd02440">
    <property type="entry name" value="AdoMet_MTases"/>
    <property type="match status" value="1"/>
</dbReference>
<gene>
    <name evidence="5" type="ORF">BKD89_07915</name>
</gene>
<dbReference type="GO" id="GO:0008276">
    <property type="term" value="F:protein methyltransferase activity"/>
    <property type="evidence" value="ECO:0007669"/>
    <property type="project" value="TreeGrafter"/>
</dbReference>
<evidence type="ECO:0000256" key="3">
    <source>
        <dbReference type="ARBA" id="ARBA00022691"/>
    </source>
</evidence>
<dbReference type="NCBIfam" id="TIGR00537">
    <property type="entry name" value="hemK_rel_arch"/>
    <property type="match status" value="1"/>
</dbReference>
<dbReference type="PANTHER" id="PTHR45875">
    <property type="entry name" value="METHYLTRANSFERASE N6AMT1"/>
    <property type="match status" value="1"/>
</dbReference>
<keyword evidence="1 5" id="KW-0489">Methyltransferase</keyword>